<evidence type="ECO:0000256" key="1">
    <source>
        <dbReference type="SAM" id="MobiDB-lite"/>
    </source>
</evidence>
<sequence>MARTTSNTTKTNNGEETAPPVKEEQTSLEQQVSELAALVQSLLKQNQELKTQTEKNSEDVSKSTTNSIFESTEQRLDIDPREYVRIISLTNGGLNLQGLNSVVRLSDFGSSKLVTFEDVRAMVDNHPRLAHEGGFLIQSEKAVKALYLDDVYQKFISKESIDNLFKFDAEKIIETLESVTPTLKTNIIERIVACVADEDPKYQDRNKLRAITEYIGKDIYDLAKELNN</sequence>
<evidence type="ECO:0000313" key="2">
    <source>
        <dbReference type="EMBL" id="KAA9007383.1"/>
    </source>
</evidence>
<evidence type="ECO:0000313" key="3">
    <source>
        <dbReference type="Proteomes" id="UP000367750"/>
    </source>
</evidence>
<protein>
    <submittedName>
        <fullName evidence="2">Uncharacterized protein</fullName>
    </submittedName>
</protein>
<gene>
    <name evidence="2" type="ORF">F4V43_02530</name>
</gene>
<dbReference type="Proteomes" id="UP000367750">
    <property type="component" value="Unassembled WGS sequence"/>
</dbReference>
<feature type="region of interest" description="Disordered" evidence="1">
    <location>
        <begin position="1"/>
        <end position="30"/>
    </location>
</feature>
<comment type="caution">
    <text evidence="2">The sequence shown here is derived from an EMBL/GenBank/DDBJ whole genome shotgun (WGS) entry which is preliminary data.</text>
</comment>
<organism evidence="2 3">
    <name type="scientific">Paenibacillus spiritus</name>
    <dbReference type="NCBI Taxonomy" id="2496557"/>
    <lineage>
        <taxon>Bacteria</taxon>
        <taxon>Bacillati</taxon>
        <taxon>Bacillota</taxon>
        <taxon>Bacilli</taxon>
        <taxon>Bacillales</taxon>
        <taxon>Paenibacillaceae</taxon>
        <taxon>Paenibacillus</taxon>
    </lineage>
</organism>
<dbReference type="RefSeq" id="WP_150456673.1">
    <property type="nucleotide sequence ID" value="NZ_VYKK01000004.1"/>
</dbReference>
<proteinExistence type="predicted"/>
<keyword evidence="3" id="KW-1185">Reference proteome</keyword>
<accession>A0A5J5GI49</accession>
<name>A0A5J5GI49_9BACL</name>
<dbReference type="AlphaFoldDB" id="A0A5J5GI49"/>
<feature type="compositionally biased region" description="Polar residues" evidence="1">
    <location>
        <begin position="1"/>
        <end position="15"/>
    </location>
</feature>
<dbReference type="EMBL" id="VYKK01000004">
    <property type="protein sequence ID" value="KAA9007383.1"/>
    <property type="molecule type" value="Genomic_DNA"/>
</dbReference>
<reference evidence="2 3" key="1">
    <citation type="submission" date="2019-09" db="EMBL/GenBank/DDBJ databases">
        <title>Bacillus ochoae sp. nov., Paenibacillus whitsoniae sp. nov., Paenibacillus spiritus sp. nov. Isolated from the Mars Exploration Rover during spacecraft assembly.</title>
        <authorList>
            <person name="Seuylemezian A."/>
            <person name="Vaishampayan P."/>
        </authorList>
    </citation>
    <scope>NUCLEOTIDE SEQUENCE [LARGE SCALE GENOMIC DNA]</scope>
    <source>
        <strain evidence="2 3">MER_111</strain>
    </source>
</reference>